<keyword evidence="3" id="KW-1185">Reference proteome</keyword>
<gene>
    <name evidence="2" type="ORF">DEO72_LG11g900</name>
</gene>
<sequence>MKGRHPTLVNEQRDIAGSRRKQQNLLQRFEATVNMVTTTNDSNMPTQLVQLEVIDELQLSQDNSDSSNSHVEDSPAEYEMNYEFINHKERQGF</sequence>
<dbReference type="Proteomes" id="UP000501690">
    <property type="component" value="Linkage Group LG11"/>
</dbReference>
<name>A0A4D6NLI5_VIGUN</name>
<dbReference type="EMBL" id="CP039355">
    <property type="protein sequence ID" value="QCE13902.1"/>
    <property type="molecule type" value="Genomic_DNA"/>
</dbReference>
<dbReference type="AlphaFoldDB" id="A0A4D6NLI5"/>
<proteinExistence type="predicted"/>
<feature type="region of interest" description="Disordered" evidence="1">
    <location>
        <begin position="1"/>
        <end position="23"/>
    </location>
</feature>
<evidence type="ECO:0000256" key="1">
    <source>
        <dbReference type="SAM" id="MobiDB-lite"/>
    </source>
</evidence>
<reference evidence="2 3" key="1">
    <citation type="submission" date="2019-04" db="EMBL/GenBank/DDBJ databases">
        <title>An improved genome assembly and genetic linkage map for asparagus bean, Vigna unguiculata ssp. sesquipedialis.</title>
        <authorList>
            <person name="Xia Q."/>
            <person name="Zhang R."/>
            <person name="Dong Y."/>
        </authorList>
    </citation>
    <scope>NUCLEOTIDE SEQUENCE [LARGE SCALE GENOMIC DNA]</scope>
    <source>
        <tissue evidence="2">Leaf</tissue>
    </source>
</reference>
<protein>
    <submittedName>
        <fullName evidence="2">Uncharacterized protein</fullName>
    </submittedName>
</protein>
<evidence type="ECO:0000313" key="3">
    <source>
        <dbReference type="Proteomes" id="UP000501690"/>
    </source>
</evidence>
<organism evidence="2 3">
    <name type="scientific">Vigna unguiculata</name>
    <name type="common">Cowpea</name>
    <dbReference type="NCBI Taxonomy" id="3917"/>
    <lineage>
        <taxon>Eukaryota</taxon>
        <taxon>Viridiplantae</taxon>
        <taxon>Streptophyta</taxon>
        <taxon>Embryophyta</taxon>
        <taxon>Tracheophyta</taxon>
        <taxon>Spermatophyta</taxon>
        <taxon>Magnoliopsida</taxon>
        <taxon>eudicotyledons</taxon>
        <taxon>Gunneridae</taxon>
        <taxon>Pentapetalae</taxon>
        <taxon>rosids</taxon>
        <taxon>fabids</taxon>
        <taxon>Fabales</taxon>
        <taxon>Fabaceae</taxon>
        <taxon>Papilionoideae</taxon>
        <taxon>50 kb inversion clade</taxon>
        <taxon>NPAAA clade</taxon>
        <taxon>indigoferoid/millettioid clade</taxon>
        <taxon>Phaseoleae</taxon>
        <taxon>Vigna</taxon>
    </lineage>
</organism>
<evidence type="ECO:0000313" key="2">
    <source>
        <dbReference type="EMBL" id="QCE13902.1"/>
    </source>
</evidence>
<accession>A0A4D6NLI5</accession>